<dbReference type="Proteomes" id="UP000828390">
    <property type="component" value="Unassembled WGS sequence"/>
</dbReference>
<organism evidence="8 9">
    <name type="scientific">Dreissena polymorpha</name>
    <name type="common">Zebra mussel</name>
    <name type="synonym">Mytilus polymorpha</name>
    <dbReference type="NCBI Taxonomy" id="45954"/>
    <lineage>
        <taxon>Eukaryota</taxon>
        <taxon>Metazoa</taxon>
        <taxon>Spiralia</taxon>
        <taxon>Lophotrochozoa</taxon>
        <taxon>Mollusca</taxon>
        <taxon>Bivalvia</taxon>
        <taxon>Autobranchia</taxon>
        <taxon>Heteroconchia</taxon>
        <taxon>Euheterodonta</taxon>
        <taxon>Imparidentia</taxon>
        <taxon>Neoheterodontei</taxon>
        <taxon>Myida</taxon>
        <taxon>Dreissenoidea</taxon>
        <taxon>Dreissenidae</taxon>
        <taxon>Dreissena</taxon>
    </lineage>
</organism>
<evidence type="ECO:0000256" key="6">
    <source>
        <dbReference type="SAM" id="MobiDB-lite"/>
    </source>
</evidence>
<name>A0A9D4K039_DREPO</name>
<feature type="transmembrane region" description="Helical" evidence="7">
    <location>
        <begin position="71"/>
        <end position="95"/>
    </location>
</feature>
<keyword evidence="3 7" id="KW-0812">Transmembrane</keyword>
<dbReference type="EMBL" id="JAIWYP010000004">
    <property type="protein sequence ID" value="KAH3831215.1"/>
    <property type="molecule type" value="Genomic_DNA"/>
</dbReference>
<evidence type="ECO:0000256" key="5">
    <source>
        <dbReference type="ARBA" id="ARBA00023136"/>
    </source>
</evidence>
<proteinExistence type="inferred from homology"/>
<dbReference type="InterPro" id="IPR051423">
    <property type="entry name" value="CD225/Dispanin"/>
</dbReference>
<gene>
    <name evidence="8" type="ORF">DPMN_104477</name>
</gene>
<comment type="subcellular location">
    <subcellularLocation>
        <location evidence="1">Membrane</location>
    </subcellularLocation>
</comment>
<reference evidence="8" key="2">
    <citation type="submission" date="2020-11" db="EMBL/GenBank/DDBJ databases">
        <authorList>
            <person name="McCartney M.A."/>
            <person name="Auch B."/>
            <person name="Kono T."/>
            <person name="Mallez S."/>
            <person name="Becker A."/>
            <person name="Gohl D.M."/>
            <person name="Silverstein K.A.T."/>
            <person name="Koren S."/>
            <person name="Bechman K.B."/>
            <person name="Herman A."/>
            <person name="Abrahante J.E."/>
            <person name="Garbe J."/>
        </authorList>
    </citation>
    <scope>NUCLEOTIDE SEQUENCE</scope>
    <source>
        <strain evidence="8">Duluth1</strain>
        <tissue evidence="8">Whole animal</tissue>
    </source>
</reference>
<dbReference type="GO" id="GO:0016020">
    <property type="term" value="C:membrane"/>
    <property type="evidence" value="ECO:0007669"/>
    <property type="project" value="UniProtKB-SubCell"/>
</dbReference>
<keyword evidence="5 7" id="KW-0472">Membrane</keyword>
<dbReference type="Pfam" id="PF04505">
    <property type="entry name" value="CD225"/>
    <property type="match status" value="1"/>
</dbReference>
<dbReference type="PANTHER" id="PTHR14948:SF25">
    <property type="entry name" value="DUF4190 DOMAIN-CONTAINING PROTEIN"/>
    <property type="match status" value="1"/>
</dbReference>
<dbReference type="AlphaFoldDB" id="A0A9D4K039"/>
<sequence length="142" mass="15276">MDNKGYPQPPQAGYPGPPPPGFPQPPPGYGQQYWYPPPQQNFSAMSSNQTVVVTNQPTGGNFAVVARPRDLMVASVLACIFCFWPTGLFAIYFALQANTAVARGDMDNASRYSTMARKLMISSICVGVACIPLVITLVSTLT</sequence>
<comment type="similarity">
    <text evidence="2">Belongs to the CD225/Dispanin family.</text>
</comment>
<feature type="compositionally biased region" description="Pro residues" evidence="6">
    <location>
        <begin position="7"/>
        <end position="28"/>
    </location>
</feature>
<keyword evidence="4 7" id="KW-1133">Transmembrane helix</keyword>
<evidence type="ECO:0000256" key="1">
    <source>
        <dbReference type="ARBA" id="ARBA00004370"/>
    </source>
</evidence>
<feature type="region of interest" description="Disordered" evidence="6">
    <location>
        <begin position="1"/>
        <end position="30"/>
    </location>
</feature>
<evidence type="ECO:0000313" key="9">
    <source>
        <dbReference type="Proteomes" id="UP000828390"/>
    </source>
</evidence>
<evidence type="ECO:0000313" key="8">
    <source>
        <dbReference type="EMBL" id="KAH3831215.1"/>
    </source>
</evidence>
<accession>A0A9D4K039</accession>
<protein>
    <recommendedName>
        <fullName evidence="10">Proline-rich transmembrane protein 1</fullName>
    </recommendedName>
</protein>
<evidence type="ECO:0000256" key="4">
    <source>
        <dbReference type="ARBA" id="ARBA00022989"/>
    </source>
</evidence>
<comment type="caution">
    <text evidence="8">The sequence shown here is derived from an EMBL/GenBank/DDBJ whole genome shotgun (WGS) entry which is preliminary data.</text>
</comment>
<reference evidence="8" key="1">
    <citation type="journal article" date="2019" name="bioRxiv">
        <title>The Genome of the Zebra Mussel, Dreissena polymorpha: A Resource for Invasive Species Research.</title>
        <authorList>
            <person name="McCartney M.A."/>
            <person name="Auch B."/>
            <person name="Kono T."/>
            <person name="Mallez S."/>
            <person name="Zhang Y."/>
            <person name="Obille A."/>
            <person name="Becker A."/>
            <person name="Abrahante J.E."/>
            <person name="Garbe J."/>
            <person name="Badalamenti J.P."/>
            <person name="Herman A."/>
            <person name="Mangelson H."/>
            <person name="Liachko I."/>
            <person name="Sullivan S."/>
            <person name="Sone E.D."/>
            <person name="Koren S."/>
            <person name="Silverstein K.A.T."/>
            <person name="Beckman K.B."/>
            <person name="Gohl D.M."/>
        </authorList>
    </citation>
    <scope>NUCLEOTIDE SEQUENCE</scope>
    <source>
        <strain evidence="8">Duluth1</strain>
        <tissue evidence="8">Whole animal</tissue>
    </source>
</reference>
<evidence type="ECO:0000256" key="7">
    <source>
        <dbReference type="SAM" id="Phobius"/>
    </source>
</evidence>
<feature type="transmembrane region" description="Helical" evidence="7">
    <location>
        <begin position="116"/>
        <end position="138"/>
    </location>
</feature>
<evidence type="ECO:0008006" key="10">
    <source>
        <dbReference type="Google" id="ProtNLM"/>
    </source>
</evidence>
<dbReference type="OrthoDB" id="10038436at2759"/>
<keyword evidence="9" id="KW-1185">Reference proteome</keyword>
<evidence type="ECO:0000256" key="3">
    <source>
        <dbReference type="ARBA" id="ARBA00022692"/>
    </source>
</evidence>
<dbReference type="InterPro" id="IPR007593">
    <property type="entry name" value="CD225/Dispanin_fam"/>
</dbReference>
<dbReference type="PANTHER" id="PTHR14948">
    <property type="entry name" value="NG5"/>
    <property type="match status" value="1"/>
</dbReference>
<evidence type="ECO:0000256" key="2">
    <source>
        <dbReference type="ARBA" id="ARBA00006843"/>
    </source>
</evidence>